<feature type="transmembrane region" description="Helical" evidence="6">
    <location>
        <begin position="165"/>
        <end position="186"/>
    </location>
</feature>
<dbReference type="PROSITE" id="PS50850">
    <property type="entry name" value="MFS"/>
    <property type="match status" value="1"/>
</dbReference>
<dbReference type="Pfam" id="PF07690">
    <property type="entry name" value="MFS_1"/>
    <property type="match status" value="1"/>
</dbReference>
<keyword evidence="4 6" id="KW-1133">Transmembrane helix</keyword>
<dbReference type="RefSeq" id="WP_184235725.1">
    <property type="nucleotide sequence ID" value="NZ_JACHMJ010000001.1"/>
</dbReference>
<evidence type="ECO:0000256" key="2">
    <source>
        <dbReference type="ARBA" id="ARBA00022448"/>
    </source>
</evidence>
<keyword evidence="5 6" id="KW-0472">Membrane</keyword>
<feature type="transmembrane region" description="Helical" evidence="6">
    <location>
        <begin position="74"/>
        <end position="98"/>
    </location>
</feature>
<feature type="transmembrane region" description="Helical" evidence="6">
    <location>
        <begin position="284"/>
        <end position="302"/>
    </location>
</feature>
<dbReference type="GO" id="GO:0022857">
    <property type="term" value="F:transmembrane transporter activity"/>
    <property type="evidence" value="ECO:0007669"/>
    <property type="project" value="InterPro"/>
</dbReference>
<dbReference type="InterPro" id="IPR020846">
    <property type="entry name" value="MFS_dom"/>
</dbReference>
<dbReference type="CDD" id="cd06174">
    <property type="entry name" value="MFS"/>
    <property type="match status" value="1"/>
</dbReference>
<dbReference type="InterPro" id="IPR036259">
    <property type="entry name" value="MFS_trans_sf"/>
</dbReference>
<feature type="domain" description="Major facilitator superfamily (MFS) profile" evidence="7">
    <location>
        <begin position="9"/>
        <end position="415"/>
    </location>
</feature>
<evidence type="ECO:0000256" key="4">
    <source>
        <dbReference type="ARBA" id="ARBA00022989"/>
    </source>
</evidence>
<dbReference type="EMBL" id="JACHMJ010000001">
    <property type="protein sequence ID" value="MBB5843274.1"/>
    <property type="molecule type" value="Genomic_DNA"/>
</dbReference>
<gene>
    <name evidence="8" type="ORF">HD599_001597</name>
</gene>
<organism evidence="8 9">
    <name type="scientific">Conyzicola lurida</name>
    <dbReference type="NCBI Taxonomy" id="1172621"/>
    <lineage>
        <taxon>Bacteria</taxon>
        <taxon>Bacillati</taxon>
        <taxon>Actinomycetota</taxon>
        <taxon>Actinomycetes</taxon>
        <taxon>Micrococcales</taxon>
        <taxon>Microbacteriaceae</taxon>
        <taxon>Conyzicola</taxon>
    </lineage>
</organism>
<accession>A0A841ALN4</accession>
<dbReference type="Proteomes" id="UP000536685">
    <property type="component" value="Unassembled WGS sequence"/>
</dbReference>
<dbReference type="PANTHER" id="PTHR42718:SF9">
    <property type="entry name" value="MAJOR FACILITATOR SUPERFAMILY MULTIDRUG TRANSPORTER MFSC"/>
    <property type="match status" value="1"/>
</dbReference>
<comment type="subcellular location">
    <subcellularLocation>
        <location evidence="1">Cell membrane</location>
        <topology evidence="1">Multi-pass membrane protein</topology>
    </subcellularLocation>
</comment>
<evidence type="ECO:0000313" key="8">
    <source>
        <dbReference type="EMBL" id="MBB5843274.1"/>
    </source>
</evidence>
<evidence type="ECO:0000259" key="7">
    <source>
        <dbReference type="PROSITE" id="PS50850"/>
    </source>
</evidence>
<keyword evidence="3 6" id="KW-0812">Transmembrane</keyword>
<reference evidence="8 9" key="1">
    <citation type="submission" date="2020-08" db="EMBL/GenBank/DDBJ databases">
        <title>Sequencing the genomes of 1000 actinobacteria strains.</title>
        <authorList>
            <person name="Klenk H.-P."/>
        </authorList>
    </citation>
    <scope>NUCLEOTIDE SEQUENCE [LARGE SCALE GENOMIC DNA]</scope>
    <source>
        <strain evidence="8 9">DSM 105784</strain>
    </source>
</reference>
<evidence type="ECO:0000256" key="5">
    <source>
        <dbReference type="ARBA" id="ARBA00023136"/>
    </source>
</evidence>
<dbReference type="SUPFAM" id="SSF103473">
    <property type="entry name" value="MFS general substrate transporter"/>
    <property type="match status" value="1"/>
</dbReference>
<feature type="transmembrane region" description="Helical" evidence="6">
    <location>
        <begin position="308"/>
        <end position="329"/>
    </location>
</feature>
<proteinExistence type="predicted"/>
<feature type="transmembrane region" description="Helical" evidence="6">
    <location>
        <begin position="350"/>
        <end position="370"/>
    </location>
</feature>
<feature type="transmembrane region" description="Helical" evidence="6">
    <location>
        <begin position="390"/>
        <end position="410"/>
    </location>
</feature>
<dbReference type="AlphaFoldDB" id="A0A841ALN4"/>
<name>A0A841ALN4_9MICO</name>
<evidence type="ECO:0000256" key="6">
    <source>
        <dbReference type="SAM" id="Phobius"/>
    </source>
</evidence>
<feature type="transmembrane region" description="Helical" evidence="6">
    <location>
        <begin position="104"/>
        <end position="125"/>
    </location>
</feature>
<dbReference type="InterPro" id="IPR011701">
    <property type="entry name" value="MFS"/>
</dbReference>
<comment type="caution">
    <text evidence="8">The sequence shown here is derived from an EMBL/GenBank/DDBJ whole genome shotgun (WGS) entry which is preliminary data.</text>
</comment>
<sequence>MNSRRSWIVFSVAVFAYLVAVMQRTSLGIAGVDATERFDVQAAALSSLTVVQLVVYAGLQIPVGVVLDRHGPRILIVAGAVLMIAGQTTLALAPGIGVAVVGRILVGAGDAMTFISVSRLVASWFSGRTLPLLSQATGTIGALGQVLSAIPLSIVLHNFGWEPAYLSAAALSVVALVLVLVVVSNAPEGTAQIDRPTGWPAALHQLRESLARPGTQLGFWSHFVTQSPGTVFTLLWGFPFLSVGLGYGPSTASLLLTLIVVTAVIAGPILGILSARHPYRRSNLVLGIVVSMGVAWAAVLFWPGQPPFWLVVLLVVVVAVGGPGSLIGFDFARTFNPARSLGSASGVVNVGGFLASFVMVFLIGVVLDAIDRSHGGSGVPAELYALDSFRIAFLVQFPVVGLGVVFLLLARRRTRRRMHQDEGIQVAPLWVALVRGWRRRRANG</sequence>
<dbReference type="PANTHER" id="PTHR42718">
    <property type="entry name" value="MAJOR FACILITATOR SUPERFAMILY MULTIDRUG TRANSPORTER MFSC"/>
    <property type="match status" value="1"/>
</dbReference>
<keyword evidence="9" id="KW-1185">Reference proteome</keyword>
<feature type="transmembrane region" description="Helical" evidence="6">
    <location>
        <begin position="254"/>
        <end position="272"/>
    </location>
</feature>
<feature type="transmembrane region" description="Helical" evidence="6">
    <location>
        <begin position="137"/>
        <end position="159"/>
    </location>
</feature>
<feature type="transmembrane region" description="Helical" evidence="6">
    <location>
        <begin position="44"/>
        <end position="67"/>
    </location>
</feature>
<evidence type="ECO:0000313" key="9">
    <source>
        <dbReference type="Proteomes" id="UP000536685"/>
    </source>
</evidence>
<evidence type="ECO:0000256" key="3">
    <source>
        <dbReference type="ARBA" id="ARBA00022692"/>
    </source>
</evidence>
<dbReference type="Gene3D" id="1.20.1250.20">
    <property type="entry name" value="MFS general substrate transporter like domains"/>
    <property type="match status" value="2"/>
</dbReference>
<protein>
    <submittedName>
        <fullName evidence="8">MFS family permease</fullName>
    </submittedName>
</protein>
<keyword evidence="2" id="KW-0813">Transport</keyword>
<evidence type="ECO:0000256" key="1">
    <source>
        <dbReference type="ARBA" id="ARBA00004651"/>
    </source>
</evidence>
<dbReference type="GO" id="GO:0005886">
    <property type="term" value="C:plasma membrane"/>
    <property type="evidence" value="ECO:0007669"/>
    <property type="project" value="UniProtKB-SubCell"/>
</dbReference>